<dbReference type="RefSeq" id="WP_361704526.1">
    <property type="nucleotide sequence ID" value="NZ_JBEZVE010000012.1"/>
</dbReference>
<sequence length="120" mass="13708">MSGDELRGAQLPRPSIDERFDAFHASRPWVYEALEELTAEWVAGGGGRISVKALFERLRWPASSDCGGEPYRLNNVFTSRYARLLCREHPEWASAFELRRLRSPLRDGDEEILTAEIAEE</sequence>
<gene>
    <name evidence="1" type="ORF">AB0E89_23045</name>
</gene>
<dbReference type="EMBL" id="JBEZVE010000012">
    <property type="protein sequence ID" value="MEU3783388.1"/>
    <property type="molecule type" value="Genomic_DNA"/>
</dbReference>
<reference evidence="1 2" key="1">
    <citation type="submission" date="2024-06" db="EMBL/GenBank/DDBJ databases">
        <title>The Natural Products Discovery Center: Release of the First 8490 Sequenced Strains for Exploring Actinobacteria Biosynthetic Diversity.</title>
        <authorList>
            <person name="Kalkreuter E."/>
            <person name="Kautsar S.A."/>
            <person name="Yang D."/>
            <person name="Bader C.D."/>
            <person name="Teijaro C.N."/>
            <person name="Fluegel L."/>
            <person name="Davis C.M."/>
            <person name="Simpson J.R."/>
            <person name="Lauterbach L."/>
            <person name="Steele A.D."/>
            <person name="Gui C."/>
            <person name="Meng S."/>
            <person name="Li G."/>
            <person name="Viehrig K."/>
            <person name="Ye F."/>
            <person name="Su P."/>
            <person name="Kiefer A.F."/>
            <person name="Nichols A."/>
            <person name="Cepeda A.J."/>
            <person name="Yan W."/>
            <person name="Fan B."/>
            <person name="Jiang Y."/>
            <person name="Adhikari A."/>
            <person name="Zheng C.-J."/>
            <person name="Schuster L."/>
            <person name="Cowan T.M."/>
            <person name="Smanski M.J."/>
            <person name="Chevrette M.G."/>
            <person name="De Carvalho L.P.S."/>
            <person name="Shen B."/>
        </authorList>
    </citation>
    <scope>NUCLEOTIDE SEQUENCE [LARGE SCALE GENOMIC DNA]</scope>
    <source>
        <strain evidence="1 2">NPDC033843</strain>
    </source>
</reference>
<dbReference type="Proteomes" id="UP001550739">
    <property type="component" value="Unassembled WGS sequence"/>
</dbReference>
<comment type="caution">
    <text evidence="1">The sequence shown here is derived from an EMBL/GenBank/DDBJ whole genome shotgun (WGS) entry which is preliminary data.</text>
</comment>
<proteinExistence type="predicted"/>
<evidence type="ECO:0000313" key="1">
    <source>
        <dbReference type="EMBL" id="MEU3783388.1"/>
    </source>
</evidence>
<accession>A0ABV2ZLF4</accession>
<protein>
    <submittedName>
        <fullName evidence="1">Uncharacterized protein</fullName>
    </submittedName>
</protein>
<organism evidence="1 2">
    <name type="scientific">Streptomyces sp. 900129855</name>
    <dbReference type="NCBI Taxonomy" id="3155129"/>
    <lineage>
        <taxon>Bacteria</taxon>
        <taxon>Bacillati</taxon>
        <taxon>Actinomycetota</taxon>
        <taxon>Actinomycetes</taxon>
        <taxon>Kitasatosporales</taxon>
        <taxon>Streptomycetaceae</taxon>
        <taxon>Streptomyces</taxon>
    </lineage>
</organism>
<keyword evidence="2" id="KW-1185">Reference proteome</keyword>
<evidence type="ECO:0000313" key="2">
    <source>
        <dbReference type="Proteomes" id="UP001550739"/>
    </source>
</evidence>
<name>A0ABV2ZLF4_9ACTN</name>